<protein>
    <submittedName>
        <fullName evidence="2">Uncharacterized protein</fullName>
    </submittedName>
</protein>
<name>A0A0D3G8C8_9ORYZ</name>
<sequence length="110" mass="11399">MRVAAARHAAQGGMPLAAPPALDARAPRRAAPAPVTTHDRVVVANSGYSILEDGFVDMTITWGGRSRAGTVAVESAGARAAVAVIRAEPEWRQRQSSEGWSGGGGREDGH</sequence>
<reference evidence="2" key="2">
    <citation type="submission" date="2015-03" db="UniProtKB">
        <authorList>
            <consortium name="EnsemblPlants"/>
        </authorList>
    </citation>
    <scope>IDENTIFICATION</scope>
</reference>
<evidence type="ECO:0000256" key="1">
    <source>
        <dbReference type="SAM" id="MobiDB-lite"/>
    </source>
</evidence>
<keyword evidence="3" id="KW-1185">Reference proteome</keyword>
<feature type="region of interest" description="Disordered" evidence="1">
    <location>
        <begin position="1"/>
        <end position="34"/>
    </location>
</feature>
<dbReference type="AlphaFoldDB" id="A0A0D3G8C8"/>
<dbReference type="Proteomes" id="UP000026960">
    <property type="component" value="Chromosome 5"/>
</dbReference>
<evidence type="ECO:0000313" key="3">
    <source>
        <dbReference type="Proteomes" id="UP000026960"/>
    </source>
</evidence>
<organism evidence="2">
    <name type="scientific">Oryza barthii</name>
    <dbReference type="NCBI Taxonomy" id="65489"/>
    <lineage>
        <taxon>Eukaryota</taxon>
        <taxon>Viridiplantae</taxon>
        <taxon>Streptophyta</taxon>
        <taxon>Embryophyta</taxon>
        <taxon>Tracheophyta</taxon>
        <taxon>Spermatophyta</taxon>
        <taxon>Magnoliopsida</taxon>
        <taxon>Liliopsida</taxon>
        <taxon>Poales</taxon>
        <taxon>Poaceae</taxon>
        <taxon>BOP clade</taxon>
        <taxon>Oryzoideae</taxon>
        <taxon>Oryzeae</taxon>
        <taxon>Oryzinae</taxon>
        <taxon>Oryza</taxon>
    </lineage>
</organism>
<feature type="region of interest" description="Disordered" evidence="1">
    <location>
        <begin position="89"/>
        <end position="110"/>
    </location>
</feature>
<reference evidence="2" key="1">
    <citation type="journal article" date="2009" name="Rice">
        <title>De Novo Next Generation Sequencing of Plant Genomes.</title>
        <authorList>
            <person name="Rounsley S."/>
            <person name="Marri P.R."/>
            <person name="Yu Y."/>
            <person name="He R."/>
            <person name="Sisneros N."/>
            <person name="Goicoechea J.L."/>
            <person name="Lee S.J."/>
            <person name="Angelova A."/>
            <person name="Kudrna D."/>
            <person name="Luo M."/>
            <person name="Affourtit J."/>
            <person name="Desany B."/>
            <person name="Knight J."/>
            <person name="Niazi F."/>
            <person name="Egholm M."/>
            <person name="Wing R.A."/>
        </authorList>
    </citation>
    <scope>NUCLEOTIDE SEQUENCE [LARGE SCALE GENOMIC DNA]</scope>
    <source>
        <strain evidence="2">cv. IRGC 105608</strain>
    </source>
</reference>
<dbReference type="HOGENOM" id="CLU_2174859_0_0_1"/>
<proteinExistence type="predicted"/>
<dbReference type="Gramene" id="OBART05G18580.1">
    <property type="protein sequence ID" value="OBART05G18580.1"/>
    <property type="gene ID" value="OBART05G18580"/>
</dbReference>
<feature type="compositionally biased region" description="Low complexity" evidence="1">
    <location>
        <begin position="15"/>
        <end position="34"/>
    </location>
</feature>
<accession>A0A0D3G8C8</accession>
<dbReference type="PaxDb" id="65489-OBART05G18580.1"/>
<evidence type="ECO:0000313" key="2">
    <source>
        <dbReference type="EnsemblPlants" id="OBART05G18580.1"/>
    </source>
</evidence>
<dbReference type="EnsemblPlants" id="OBART05G18580.1">
    <property type="protein sequence ID" value="OBART05G18580.1"/>
    <property type="gene ID" value="OBART05G18580"/>
</dbReference>